<protein>
    <submittedName>
        <fullName evidence="2">Uncharacterized protein</fullName>
    </submittedName>
</protein>
<accession>A0A8H5DV54</accession>
<feature type="compositionally biased region" description="Polar residues" evidence="1">
    <location>
        <begin position="1"/>
        <end position="10"/>
    </location>
</feature>
<dbReference type="AlphaFoldDB" id="A0A8H5DV54"/>
<sequence length="157" mass="17309">MGPDYSQTLWPPSHSVDLSGESIPRGQTIEGIKRQLKLRAICLDVVSPFSGQKPDMDQTNMSITSQARQDTALLCYETMYSWMEFVIGLEASLAYAEHAEDTSFRVKDTIGILGTTYPMRAMKPVEAARLSAILVARAGNPTDHESLLAYIEALLVV</sequence>
<name>A0A8H5DV54_9HYPO</name>
<comment type="caution">
    <text evidence="2">The sequence shown here is derived from an EMBL/GenBank/DDBJ whole genome shotgun (WGS) entry which is preliminary data.</text>
</comment>
<evidence type="ECO:0000313" key="2">
    <source>
        <dbReference type="EMBL" id="KAF5236797.1"/>
    </source>
</evidence>
<dbReference type="Proteomes" id="UP000573603">
    <property type="component" value="Unassembled WGS sequence"/>
</dbReference>
<gene>
    <name evidence="2" type="ORF">FANTH_11118</name>
</gene>
<feature type="region of interest" description="Disordered" evidence="1">
    <location>
        <begin position="1"/>
        <end position="22"/>
    </location>
</feature>
<reference evidence="2 3" key="1">
    <citation type="journal article" date="2020" name="BMC Genomics">
        <title>Correction to: Identification and distribution of gene clusters required for synthesis of sphingolipid metabolism inhibitors in diverse species of the filamentous fungus Fusarium.</title>
        <authorList>
            <person name="Kim H.S."/>
            <person name="Lohmar J.M."/>
            <person name="Busman M."/>
            <person name="Brown D.W."/>
            <person name="Naumann T.A."/>
            <person name="Divon H.H."/>
            <person name="Lysoe E."/>
            <person name="Uhlig S."/>
            <person name="Proctor R.H."/>
        </authorList>
    </citation>
    <scope>NUCLEOTIDE SEQUENCE [LARGE SCALE GENOMIC DNA]</scope>
    <source>
        <strain evidence="2 3">NRRL 25214</strain>
    </source>
</reference>
<organism evidence="2 3">
    <name type="scientific">Fusarium anthophilum</name>
    <dbReference type="NCBI Taxonomy" id="48485"/>
    <lineage>
        <taxon>Eukaryota</taxon>
        <taxon>Fungi</taxon>
        <taxon>Dikarya</taxon>
        <taxon>Ascomycota</taxon>
        <taxon>Pezizomycotina</taxon>
        <taxon>Sordariomycetes</taxon>
        <taxon>Hypocreomycetidae</taxon>
        <taxon>Hypocreales</taxon>
        <taxon>Nectriaceae</taxon>
        <taxon>Fusarium</taxon>
        <taxon>Fusarium fujikuroi species complex</taxon>
    </lineage>
</organism>
<dbReference type="EMBL" id="JABEVY010000316">
    <property type="protein sequence ID" value="KAF5236797.1"/>
    <property type="molecule type" value="Genomic_DNA"/>
</dbReference>
<evidence type="ECO:0000313" key="3">
    <source>
        <dbReference type="Proteomes" id="UP000573603"/>
    </source>
</evidence>
<proteinExistence type="predicted"/>
<evidence type="ECO:0000256" key="1">
    <source>
        <dbReference type="SAM" id="MobiDB-lite"/>
    </source>
</evidence>
<keyword evidence="3" id="KW-1185">Reference proteome</keyword>